<reference evidence="1" key="1">
    <citation type="submission" date="2022-10" db="EMBL/GenBank/DDBJ databases">
        <title>The complete genomes of actinobacterial strains from the NBC collection.</title>
        <authorList>
            <person name="Joergensen T.S."/>
            <person name="Alvarez Arevalo M."/>
            <person name="Sterndorff E.B."/>
            <person name="Faurdal D."/>
            <person name="Vuksanovic O."/>
            <person name="Mourched A.-S."/>
            <person name="Charusanti P."/>
            <person name="Shaw S."/>
            <person name="Blin K."/>
            <person name="Weber T."/>
        </authorList>
    </citation>
    <scope>NUCLEOTIDE SEQUENCE</scope>
    <source>
        <strain evidence="1">NBC 00180</strain>
    </source>
</reference>
<organism evidence="1">
    <name type="scientific">Streptomyces sp. NBC_00180</name>
    <dbReference type="NCBI Taxonomy" id="2903632"/>
    <lineage>
        <taxon>Bacteria</taxon>
        <taxon>Bacillati</taxon>
        <taxon>Actinomycetota</taxon>
        <taxon>Actinomycetes</taxon>
        <taxon>Kitasatosporales</taxon>
        <taxon>Streptomycetaceae</taxon>
        <taxon>Streptomyces</taxon>
    </lineage>
</organism>
<protein>
    <submittedName>
        <fullName evidence="1">Uncharacterized protein</fullName>
    </submittedName>
</protein>
<proteinExistence type="predicted"/>
<accession>A0AAU1IB89</accession>
<dbReference type="EMBL" id="CP108140">
    <property type="protein sequence ID" value="WTP91538.1"/>
    <property type="molecule type" value="Genomic_DNA"/>
</dbReference>
<sequence length="92" mass="8835">MAQGLDLPVVADEFGELARGGLLGGQVGDGVDRLDGGLAGLEVGAPALDLDGLAGSGEEEAVDGGGLDPADLRAAVADAPGASLERDGLPGK</sequence>
<gene>
    <name evidence="1" type="ORF">OG477_42555</name>
</gene>
<evidence type="ECO:0000313" key="1">
    <source>
        <dbReference type="EMBL" id="WTP91538.1"/>
    </source>
</evidence>
<dbReference type="AlphaFoldDB" id="A0AAU1IB89"/>
<name>A0AAU1IB89_9ACTN</name>